<comment type="caution">
    <text evidence="1">The sequence shown here is derived from an EMBL/GenBank/DDBJ whole genome shotgun (WGS) entry which is preliminary data.</text>
</comment>
<dbReference type="RefSeq" id="WP_183920197.1">
    <property type="nucleotide sequence ID" value="NZ_JACHBB010000028.1"/>
</dbReference>
<evidence type="ECO:0000313" key="2">
    <source>
        <dbReference type="Proteomes" id="UP000528824"/>
    </source>
</evidence>
<reference evidence="1 2" key="1">
    <citation type="submission" date="2020-08" db="EMBL/GenBank/DDBJ databases">
        <title>Genomic Encyclopedia of Type Strains, Phase IV (KMG-V): Genome sequencing to study the core and pangenomes of soil and plant-associated prokaryotes.</title>
        <authorList>
            <person name="Whitman W."/>
        </authorList>
    </citation>
    <scope>NUCLEOTIDE SEQUENCE [LARGE SCALE GENOMIC DNA]</scope>
    <source>
        <strain evidence="1 2">SEMIA 4034</strain>
    </source>
</reference>
<gene>
    <name evidence="1" type="ORF">GGI59_006380</name>
</gene>
<dbReference type="Proteomes" id="UP000528824">
    <property type="component" value="Unassembled WGS sequence"/>
</dbReference>
<proteinExistence type="predicted"/>
<organism evidence="1 2">
    <name type="scientific">Rhizobium lentis</name>
    <dbReference type="NCBI Taxonomy" id="1138194"/>
    <lineage>
        <taxon>Bacteria</taxon>
        <taxon>Pseudomonadati</taxon>
        <taxon>Pseudomonadota</taxon>
        <taxon>Alphaproteobacteria</taxon>
        <taxon>Hyphomicrobiales</taxon>
        <taxon>Rhizobiaceae</taxon>
        <taxon>Rhizobium/Agrobacterium group</taxon>
        <taxon>Rhizobium</taxon>
    </lineage>
</organism>
<dbReference type="AlphaFoldDB" id="A0A7W8XKU2"/>
<accession>A0A7W8XKU2</accession>
<sequence length="76" mass="8353">MGDDYVQLDADERGVFYVYLPNHPGKEISGVVSNSIRLRDLFVDLGRTDLLQLLGEADMVLDCGEDGKLIGVEILA</sequence>
<evidence type="ECO:0000313" key="1">
    <source>
        <dbReference type="EMBL" id="MBB5564671.1"/>
    </source>
</evidence>
<protein>
    <submittedName>
        <fullName evidence="1">Uncharacterized protein YuzE</fullName>
    </submittedName>
</protein>
<keyword evidence="2" id="KW-1185">Reference proteome</keyword>
<name>A0A7W8XKU2_9HYPH</name>
<dbReference type="EMBL" id="JACHBC010000027">
    <property type="protein sequence ID" value="MBB5564671.1"/>
    <property type="molecule type" value="Genomic_DNA"/>
</dbReference>